<sequence>MTFRIPSIKSAVTALAAATGFSAPLAAQDMLPEAAPTLPAPVPLPEDAPEAAPGDAAGAEARVDELLAQLAEAPEGLDARIVQRIFLEWSRSGSPTVDLLLSRGQDAMEAGDPVRAAEHFTAAIDYAPDFAEAYYGRATAYYTSGLIGPAIDDLRQTLVLNPRHFLAMQGFAVLLQELGREEDALELFSRVHEMHPANAEVTYMVEQLEQRFGGQPL</sequence>
<evidence type="ECO:0000256" key="3">
    <source>
        <dbReference type="SAM" id="SignalP"/>
    </source>
</evidence>
<dbReference type="SUPFAM" id="SSF48452">
    <property type="entry name" value="TPR-like"/>
    <property type="match status" value="1"/>
</dbReference>
<dbReference type="SMART" id="SM00028">
    <property type="entry name" value="TPR"/>
    <property type="match status" value="3"/>
</dbReference>
<dbReference type="PANTHER" id="PTHR44749:SF1">
    <property type="entry name" value="TETRATRICOPEPTIDE-LIKE HELICAL DOMAIN-CONTAINING PROTEIN"/>
    <property type="match status" value="1"/>
</dbReference>
<keyword evidence="5" id="KW-1185">Reference proteome</keyword>
<dbReference type="PROSITE" id="PS50005">
    <property type="entry name" value="TPR"/>
    <property type="match status" value="1"/>
</dbReference>
<evidence type="ECO:0000256" key="1">
    <source>
        <dbReference type="PROSITE-ProRule" id="PRU00339"/>
    </source>
</evidence>
<organism evidence="4 5">
    <name type="scientific">Wenxinia saemankumensis</name>
    <dbReference type="NCBI Taxonomy" id="1447782"/>
    <lineage>
        <taxon>Bacteria</taxon>
        <taxon>Pseudomonadati</taxon>
        <taxon>Pseudomonadota</taxon>
        <taxon>Alphaproteobacteria</taxon>
        <taxon>Rhodobacterales</taxon>
        <taxon>Roseobacteraceae</taxon>
        <taxon>Wenxinia</taxon>
    </lineage>
</organism>
<keyword evidence="1" id="KW-0802">TPR repeat</keyword>
<evidence type="ECO:0000313" key="4">
    <source>
        <dbReference type="EMBL" id="SHI61448.1"/>
    </source>
</evidence>
<dbReference type="STRING" id="1447782.SAMN05444417_1234"/>
<gene>
    <name evidence="4" type="ORF">SAMN05444417_1234</name>
</gene>
<feature type="region of interest" description="Disordered" evidence="2">
    <location>
        <begin position="36"/>
        <end position="58"/>
    </location>
</feature>
<dbReference type="InterPro" id="IPR019734">
    <property type="entry name" value="TPR_rpt"/>
</dbReference>
<dbReference type="EMBL" id="FQYO01000002">
    <property type="protein sequence ID" value="SHI61448.1"/>
    <property type="molecule type" value="Genomic_DNA"/>
</dbReference>
<proteinExistence type="predicted"/>
<dbReference type="GO" id="GO:0045892">
    <property type="term" value="P:negative regulation of DNA-templated transcription"/>
    <property type="evidence" value="ECO:0007669"/>
    <property type="project" value="InterPro"/>
</dbReference>
<dbReference type="InterPro" id="IPR011990">
    <property type="entry name" value="TPR-like_helical_dom_sf"/>
</dbReference>
<reference evidence="4 5" key="1">
    <citation type="submission" date="2016-11" db="EMBL/GenBank/DDBJ databases">
        <authorList>
            <person name="Jaros S."/>
            <person name="Januszkiewicz K."/>
            <person name="Wedrychowicz H."/>
        </authorList>
    </citation>
    <scope>NUCLEOTIDE SEQUENCE [LARGE SCALE GENOMIC DNA]</scope>
    <source>
        <strain evidence="4 5">DSM 100565</strain>
    </source>
</reference>
<evidence type="ECO:0000256" key="2">
    <source>
        <dbReference type="SAM" id="MobiDB-lite"/>
    </source>
</evidence>
<feature type="repeat" description="TPR" evidence="1">
    <location>
        <begin position="131"/>
        <end position="164"/>
    </location>
</feature>
<dbReference type="Gene3D" id="1.25.40.10">
    <property type="entry name" value="Tetratricopeptide repeat domain"/>
    <property type="match status" value="1"/>
</dbReference>
<feature type="chain" id="PRO_5012070496" evidence="3">
    <location>
        <begin position="28"/>
        <end position="217"/>
    </location>
</feature>
<evidence type="ECO:0000313" key="5">
    <source>
        <dbReference type="Proteomes" id="UP000184292"/>
    </source>
</evidence>
<accession>A0A1M6CL50</accession>
<dbReference type="AlphaFoldDB" id="A0A1M6CL50"/>
<dbReference type="RefSeq" id="WP_244526281.1">
    <property type="nucleotide sequence ID" value="NZ_FQYO01000002.1"/>
</dbReference>
<keyword evidence="3" id="KW-0732">Signal</keyword>
<dbReference type="InterPro" id="IPR044650">
    <property type="entry name" value="SRFR1-like"/>
</dbReference>
<dbReference type="Proteomes" id="UP000184292">
    <property type="component" value="Unassembled WGS sequence"/>
</dbReference>
<dbReference type="Pfam" id="PF13432">
    <property type="entry name" value="TPR_16"/>
    <property type="match status" value="1"/>
</dbReference>
<protein>
    <submittedName>
        <fullName evidence="4">Tetratricopeptide repeat-containing protein</fullName>
    </submittedName>
</protein>
<name>A0A1M6CL50_9RHOB</name>
<feature type="signal peptide" evidence="3">
    <location>
        <begin position="1"/>
        <end position="27"/>
    </location>
</feature>
<dbReference type="PANTHER" id="PTHR44749">
    <property type="entry name" value="SUPPRESSOR OF RPS4-RLD 1"/>
    <property type="match status" value="1"/>
</dbReference>